<sequence>LFITDRSLLPVSHWFYYLKHSANLCPEKITIDMSDVEENAIRSIFPSVNSQ</sequence>
<proteinExistence type="predicted"/>
<protein>
    <submittedName>
        <fullName evidence="1">Uncharacterized protein</fullName>
    </submittedName>
</protein>
<gene>
    <name evidence="1" type="ORF">BCV72DRAFT_211816</name>
</gene>
<dbReference type="OrthoDB" id="2287514at2759"/>
<organism evidence="1">
    <name type="scientific">Rhizopus microsporus var. microsporus</name>
    <dbReference type="NCBI Taxonomy" id="86635"/>
    <lineage>
        <taxon>Eukaryota</taxon>
        <taxon>Fungi</taxon>
        <taxon>Fungi incertae sedis</taxon>
        <taxon>Mucoromycota</taxon>
        <taxon>Mucoromycotina</taxon>
        <taxon>Mucoromycetes</taxon>
        <taxon>Mucorales</taxon>
        <taxon>Mucorineae</taxon>
        <taxon>Rhizopodaceae</taxon>
        <taxon>Rhizopus</taxon>
    </lineage>
</organism>
<name>A0A1X0QWP1_RHIZD</name>
<dbReference type="VEuPathDB" id="FungiDB:BCV72DRAFT_211816"/>
<dbReference type="EMBL" id="KV921979">
    <property type="protein sequence ID" value="ORE04172.1"/>
    <property type="molecule type" value="Genomic_DNA"/>
</dbReference>
<dbReference type="AlphaFoldDB" id="A0A1X0QWP1"/>
<dbReference type="Proteomes" id="UP000242414">
    <property type="component" value="Unassembled WGS sequence"/>
</dbReference>
<accession>A0A1X0QWP1</accession>
<reference evidence="1" key="1">
    <citation type="journal article" date="2016" name="Proc. Natl. Acad. Sci. U.S.A.">
        <title>Lipid metabolic changes in an early divergent fungus govern the establishment of a mutualistic symbiosis with endobacteria.</title>
        <authorList>
            <person name="Lastovetsky O.A."/>
            <person name="Gaspar M.L."/>
            <person name="Mondo S.J."/>
            <person name="LaButti K.M."/>
            <person name="Sandor L."/>
            <person name="Grigoriev I.V."/>
            <person name="Henry S.A."/>
            <person name="Pawlowska T.E."/>
        </authorList>
    </citation>
    <scope>NUCLEOTIDE SEQUENCE [LARGE SCALE GENOMIC DNA]</scope>
    <source>
        <strain evidence="1">ATCC 52814</strain>
    </source>
</reference>
<feature type="non-terminal residue" evidence="1">
    <location>
        <position position="1"/>
    </location>
</feature>
<evidence type="ECO:0000313" key="1">
    <source>
        <dbReference type="EMBL" id="ORE04172.1"/>
    </source>
</evidence>